<reference evidence="3" key="2">
    <citation type="journal article" date="2007" name="PLoS Biol.">
        <title>Survey sequencing and comparative analysis of the elephant shark (Callorhinchus milii) genome.</title>
        <authorList>
            <person name="Venkatesh B."/>
            <person name="Kirkness E.F."/>
            <person name="Loh Y.H."/>
            <person name="Halpern A.L."/>
            <person name="Lee A.P."/>
            <person name="Johnson J."/>
            <person name="Dandona N."/>
            <person name="Viswanathan L.D."/>
            <person name="Tay A."/>
            <person name="Venter J.C."/>
            <person name="Strausberg R.L."/>
            <person name="Brenner S."/>
        </authorList>
    </citation>
    <scope>NUCLEOTIDE SEQUENCE [LARGE SCALE GENOMIC DNA]</scope>
</reference>
<feature type="coiled-coil region" evidence="1">
    <location>
        <begin position="12"/>
        <end position="47"/>
    </location>
</feature>
<evidence type="ECO:0000256" key="1">
    <source>
        <dbReference type="SAM" id="Coils"/>
    </source>
</evidence>
<evidence type="ECO:0000313" key="3">
    <source>
        <dbReference type="Proteomes" id="UP000314986"/>
    </source>
</evidence>
<dbReference type="AlphaFoldDB" id="A0A4W3JJQ6"/>
<dbReference type="InParanoid" id="A0A4W3JJQ6"/>
<reference evidence="3" key="1">
    <citation type="journal article" date="2006" name="Science">
        <title>Ancient noncoding elements conserved in the human genome.</title>
        <authorList>
            <person name="Venkatesh B."/>
            <person name="Kirkness E.F."/>
            <person name="Loh Y.H."/>
            <person name="Halpern A.L."/>
            <person name="Lee A.P."/>
            <person name="Johnson J."/>
            <person name="Dandona N."/>
            <person name="Viswanathan L.D."/>
            <person name="Tay A."/>
            <person name="Venter J.C."/>
            <person name="Strausberg R.L."/>
            <person name="Brenner S."/>
        </authorList>
    </citation>
    <scope>NUCLEOTIDE SEQUENCE [LARGE SCALE GENOMIC DNA]</scope>
</reference>
<reference evidence="2" key="4">
    <citation type="submission" date="2025-08" db="UniProtKB">
        <authorList>
            <consortium name="Ensembl"/>
        </authorList>
    </citation>
    <scope>IDENTIFICATION</scope>
</reference>
<dbReference type="Ensembl" id="ENSCMIT00000043361.1">
    <property type="protein sequence ID" value="ENSCMIP00000042742.1"/>
    <property type="gene ID" value="ENSCMIG00000017767.1"/>
</dbReference>
<accession>A0A4W3JJQ6</accession>
<evidence type="ECO:0000313" key="2">
    <source>
        <dbReference type="Ensembl" id="ENSCMIP00000042742.1"/>
    </source>
</evidence>
<name>A0A4W3JJQ6_CALMI</name>
<dbReference type="GeneTree" id="ENSGT00390000011270"/>
<sequence>MKKYFRGLCMKNQIIRKELEEYAETKERERKKKAQEKEERRKHYEAQKMHYLLSTDQIPGIYNSPYRAVPDKMEARLRQVKPLNEMKYLIKDTPEGLVDKSALCAPFTFHSIQPLPPIGKGKPQGPFRDVVEVLQQRYKPLDPTLRSATSIISEAECREELKKEEWRNRVNDNIFLPFNNTSGFNKYTPLLHTTTKYGPIPYGTQHFREIENTGNLCKKKVRKQVIRCIFVPLFTLAMTQHNFLYTRFSPSMINSENGNVC</sequence>
<dbReference type="Proteomes" id="UP000314986">
    <property type="component" value="Unassembled WGS sequence"/>
</dbReference>
<reference evidence="2" key="5">
    <citation type="submission" date="2025-09" db="UniProtKB">
        <authorList>
            <consortium name="Ensembl"/>
        </authorList>
    </citation>
    <scope>IDENTIFICATION</scope>
</reference>
<evidence type="ECO:0008006" key="4">
    <source>
        <dbReference type="Google" id="ProtNLM"/>
    </source>
</evidence>
<proteinExistence type="predicted"/>
<dbReference type="OMA" id="XFLPFSS"/>
<protein>
    <recommendedName>
        <fullName evidence="4">Spermatogenesis-associated protein 17</fullName>
    </recommendedName>
</protein>
<dbReference type="STRING" id="7868.ENSCMIP00000042742"/>
<organism evidence="2 3">
    <name type="scientific">Callorhinchus milii</name>
    <name type="common">Ghost shark</name>
    <dbReference type="NCBI Taxonomy" id="7868"/>
    <lineage>
        <taxon>Eukaryota</taxon>
        <taxon>Metazoa</taxon>
        <taxon>Chordata</taxon>
        <taxon>Craniata</taxon>
        <taxon>Vertebrata</taxon>
        <taxon>Chondrichthyes</taxon>
        <taxon>Holocephali</taxon>
        <taxon>Chimaeriformes</taxon>
        <taxon>Callorhinchidae</taxon>
        <taxon>Callorhinchus</taxon>
    </lineage>
</organism>
<keyword evidence="1" id="KW-0175">Coiled coil</keyword>
<reference evidence="3" key="3">
    <citation type="journal article" date="2014" name="Nature">
        <title>Elephant shark genome provides unique insights into gnathostome evolution.</title>
        <authorList>
            <consortium name="International Elephant Shark Genome Sequencing Consortium"/>
            <person name="Venkatesh B."/>
            <person name="Lee A.P."/>
            <person name="Ravi V."/>
            <person name="Maurya A.K."/>
            <person name="Lian M.M."/>
            <person name="Swann J.B."/>
            <person name="Ohta Y."/>
            <person name="Flajnik M.F."/>
            <person name="Sutoh Y."/>
            <person name="Kasahara M."/>
            <person name="Hoon S."/>
            <person name="Gangu V."/>
            <person name="Roy S.W."/>
            <person name="Irimia M."/>
            <person name="Korzh V."/>
            <person name="Kondrychyn I."/>
            <person name="Lim Z.W."/>
            <person name="Tay B.H."/>
            <person name="Tohari S."/>
            <person name="Kong K.W."/>
            <person name="Ho S."/>
            <person name="Lorente-Galdos B."/>
            <person name="Quilez J."/>
            <person name="Marques-Bonet T."/>
            <person name="Raney B.J."/>
            <person name="Ingham P.W."/>
            <person name="Tay A."/>
            <person name="Hillier L.W."/>
            <person name="Minx P."/>
            <person name="Boehm T."/>
            <person name="Wilson R.K."/>
            <person name="Brenner S."/>
            <person name="Warren W.C."/>
        </authorList>
    </citation>
    <scope>NUCLEOTIDE SEQUENCE [LARGE SCALE GENOMIC DNA]</scope>
</reference>
<keyword evidence="3" id="KW-1185">Reference proteome</keyword>